<proteinExistence type="predicted"/>
<reference evidence="2 3" key="1">
    <citation type="submission" date="2017-11" db="EMBL/GenBank/DDBJ databases">
        <title>Genome sequencing of Prevotella intermedia KCOM 2832.</title>
        <authorList>
            <person name="Kook J.-K."/>
            <person name="Park S.-N."/>
            <person name="Lim Y.K."/>
        </authorList>
    </citation>
    <scope>NUCLEOTIDE SEQUENCE [LARGE SCALE GENOMIC DNA]</scope>
    <source>
        <strain evidence="2 3">KCOM 2832</strain>
    </source>
</reference>
<evidence type="ECO:0000313" key="2">
    <source>
        <dbReference type="EMBL" id="PJI27634.1"/>
    </source>
</evidence>
<dbReference type="EMBL" id="PENG01000001">
    <property type="protein sequence ID" value="PJI27634.1"/>
    <property type="molecule type" value="Genomic_DNA"/>
</dbReference>
<name>A0A2M8TUL3_PREIN</name>
<organism evidence="2 3">
    <name type="scientific">Prevotella intermedia</name>
    <dbReference type="NCBI Taxonomy" id="28131"/>
    <lineage>
        <taxon>Bacteria</taxon>
        <taxon>Pseudomonadati</taxon>
        <taxon>Bacteroidota</taxon>
        <taxon>Bacteroidia</taxon>
        <taxon>Bacteroidales</taxon>
        <taxon>Prevotellaceae</taxon>
        <taxon>Prevotella</taxon>
    </lineage>
</organism>
<dbReference type="AlphaFoldDB" id="A0A2M8TUL3"/>
<evidence type="ECO:0000256" key="1">
    <source>
        <dbReference type="SAM" id="Phobius"/>
    </source>
</evidence>
<protein>
    <submittedName>
        <fullName evidence="2">Uncharacterized protein</fullName>
    </submittedName>
</protein>
<dbReference type="Gene3D" id="3.30.565.10">
    <property type="entry name" value="Histidine kinase-like ATPase, C-terminal domain"/>
    <property type="match status" value="1"/>
</dbReference>
<sequence>MTQSILYRFIILTFSWYITHHEKGTIIDSYLYLGIVIYILLYLFFKYKRWSLPRLFLDFIFINTIIWGRDINTSIIFLFILLPIINAINFSGNKTHFILMLLLTIITYVLHASAFNSWFFIPIISLWIIYLSSYLNQRKWNIINNVSQHIDGYFINNSEIQKPHLIYELIIKDLNKHFFFSPDKGIYRIRTYTVRGNTLWLIHSSSFMWERKGNLQELDLEQLRKQKVVKIQRSGETNIYTYIKQGELEYIFICDIADVDLLILPTFMGFSYILLKTFSKVALLHNYEYRIAEMRNRKFDEIKDNVLYVNKAVKIMHFIRNRMTPLTNLVAFHKKQGEMTEETREKMLNYITTLSKQADNDLKEILVTADYLLEKSNNPFVEPELKKVHISKLYIFVAEIVERLLEGTVEADLSLQKEANSDLFVNINIIETKILLTDWINNMRKYMKTSYHASVSYTDGKIIVCFENDYDGYEVLMQQLAKDMNSTSKNAVLEGKDYGHGIYIIKSIATELNISIKAEIIKEDNKRISKFVLKLIFTTYGKEENTNI</sequence>
<feature type="transmembrane region" description="Helical" evidence="1">
    <location>
        <begin position="29"/>
        <end position="47"/>
    </location>
</feature>
<keyword evidence="1" id="KW-1133">Transmembrane helix</keyword>
<keyword evidence="1" id="KW-0472">Membrane</keyword>
<comment type="caution">
    <text evidence="2">The sequence shown here is derived from an EMBL/GenBank/DDBJ whole genome shotgun (WGS) entry which is preliminary data.</text>
</comment>
<dbReference type="InterPro" id="IPR036890">
    <property type="entry name" value="HATPase_C_sf"/>
</dbReference>
<dbReference type="SUPFAM" id="SSF55874">
    <property type="entry name" value="ATPase domain of HSP90 chaperone/DNA topoisomerase II/histidine kinase"/>
    <property type="match status" value="1"/>
</dbReference>
<feature type="transmembrane region" description="Helical" evidence="1">
    <location>
        <begin position="59"/>
        <end position="85"/>
    </location>
</feature>
<dbReference type="RefSeq" id="WP_100370604.1">
    <property type="nucleotide sequence ID" value="NZ_PENG01000001.1"/>
</dbReference>
<dbReference type="Proteomes" id="UP000229884">
    <property type="component" value="Unassembled WGS sequence"/>
</dbReference>
<keyword evidence="1" id="KW-0812">Transmembrane</keyword>
<accession>A0A2M8TUL3</accession>
<gene>
    <name evidence="2" type="ORF">CTM58_05690</name>
</gene>
<evidence type="ECO:0000313" key="3">
    <source>
        <dbReference type="Proteomes" id="UP000229884"/>
    </source>
</evidence>
<feature type="transmembrane region" description="Helical" evidence="1">
    <location>
        <begin position="97"/>
        <end position="130"/>
    </location>
</feature>